<comment type="caution">
    <text evidence="2">The sequence shown here is derived from an EMBL/GenBank/DDBJ whole genome shotgun (WGS) entry which is preliminary data.</text>
</comment>
<dbReference type="AlphaFoldDB" id="A0A398CRZ1"/>
<evidence type="ECO:0000313" key="3">
    <source>
        <dbReference type="Proteomes" id="UP000266340"/>
    </source>
</evidence>
<organism evidence="2 3">
    <name type="scientific">Cohnella faecalis</name>
    <dbReference type="NCBI Taxonomy" id="2315694"/>
    <lineage>
        <taxon>Bacteria</taxon>
        <taxon>Bacillati</taxon>
        <taxon>Bacillota</taxon>
        <taxon>Bacilli</taxon>
        <taxon>Bacillales</taxon>
        <taxon>Paenibacillaceae</taxon>
        <taxon>Cohnella</taxon>
    </lineage>
</organism>
<sequence length="74" mass="8359">MTLTEEQTEKLLKQVNKAYNTEINDILLTALGLAIGEWNDSKQAAIELEGHGREEIGHEVDISRTVGWFTTQYP</sequence>
<dbReference type="Gene3D" id="3.30.559.30">
    <property type="entry name" value="Nonribosomal peptide synthetase, condensation domain"/>
    <property type="match status" value="1"/>
</dbReference>
<reference evidence="2 3" key="1">
    <citation type="submission" date="2018-09" db="EMBL/GenBank/DDBJ databases">
        <title>Cohnella cavernae sp. nov., isolated from a karst cave.</title>
        <authorList>
            <person name="Zhu H."/>
        </authorList>
    </citation>
    <scope>NUCLEOTIDE SEQUENCE [LARGE SCALE GENOMIC DNA]</scope>
    <source>
        <strain evidence="2 3">K2E09-144</strain>
    </source>
</reference>
<name>A0A398CRZ1_9BACL</name>
<dbReference type="GO" id="GO:0003824">
    <property type="term" value="F:catalytic activity"/>
    <property type="evidence" value="ECO:0007669"/>
    <property type="project" value="InterPro"/>
</dbReference>
<dbReference type="EMBL" id="QXJM01000017">
    <property type="protein sequence ID" value="RIE04960.1"/>
    <property type="molecule type" value="Genomic_DNA"/>
</dbReference>
<accession>A0A398CRZ1</accession>
<dbReference type="OrthoDB" id="9765680at2"/>
<dbReference type="InterPro" id="IPR001242">
    <property type="entry name" value="Condensation_dom"/>
</dbReference>
<dbReference type="Pfam" id="PF00668">
    <property type="entry name" value="Condensation"/>
    <property type="match status" value="1"/>
</dbReference>
<protein>
    <recommendedName>
        <fullName evidence="1">Condensation domain-containing protein</fullName>
    </recommendedName>
</protein>
<feature type="domain" description="Condensation" evidence="1">
    <location>
        <begin position="4"/>
        <end position="74"/>
    </location>
</feature>
<dbReference type="PANTHER" id="PTHR45398:SF1">
    <property type="entry name" value="ENZYME, PUTATIVE (JCVI)-RELATED"/>
    <property type="match status" value="1"/>
</dbReference>
<proteinExistence type="predicted"/>
<dbReference type="SUPFAM" id="SSF52777">
    <property type="entry name" value="CoA-dependent acyltransferases"/>
    <property type="match status" value="1"/>
</dbReference>
<evidence type="ECO:0000259" key="1">
    <source>
        <dbReference type="Pfam" id="PF00668"/>
    </source>
</evidence>
<gene>
    <name evidence="2" type="ORF">D3H35_03215</name>
</gene>
<dbReference type="PANTHER" id="PTHR45398">
    <property type="match status" value="1"/>
</dbReference>
<dbReference type="Proteomes" id="UP000266340">
    <property type="component" value="Unassembled WGS sequence"/>
</dbReference>
<keyword evidence="3" id="KW-1185">Reference proteome</keyword>
<evidence type="ECO:0000313" key="2">
    <source>
        <dbReference type="EMBL" id="RIE04960.1"/>
    </source>
</evidence>